<proteinExistence type="inferred from homology"/>
<keyword evidence="4 8" id="KW-0698">rRNA processing</keyword>
<dbReference type="Pfam" id="PF23243">
    <property type="entry name" value="HEAT_HEATR1"/>
    <property type="match status" value="1"/>
</dbReference>
<organism evidence="10 11">
    <name type="scientific">Ceutorhynchus assimilis</name>
    <name type="common">cabbage seed weevil</name>
    <dbReference type="NCBI Taxonomy" id="467358"/>
    <lineage>
        <taxon>Eukaryota</taxon>
        <taxon>Metazoa</taxon>
        <taxon>Ecdysozoa</taxon>
        <taxon>Arthropoda</taxon>
        <taxon>Hexapoda</taxon>
        <taxon>Insecta</taxon>
        <taxon>Pterygota</taxon>
        <taxon>Neoptera</taxon>
        <taxon>Endopterygota</taxon>
        <taxon>Coleoptera</taxon>
        <taxon>Polyphaga</taxon>
        <taxon>Cucujiformia</taxon>
        <taxon>Curculionidae</taxon>
        <taxon>Ceutorhynchinae</taxon>
        <taxon>Ceutorhynchus</taxon>
    </lineage>
</organism>
<dbReference type="PROSITE" id="PS50077">
    <property type="entry name" value="HEAT_REPEAT"/>
    <property type="match status" value="1"/>
</dbReference>
<dbReference type="Proteomes" id="UP001152799">
    <property type="component" value="Chromosome 5"/>
</dbReference>
<sequence length="1961" mass="224069">MSTSLATQLQNLAVPASSVFKNDKKRTTLLFDPKEAAAISGEVIYEIGLEGLEQLILKNEDFEQFKLSLFHGSSKDFDRNVQSKEDNSKVNKTVKKFLALLAPYVLLNPAHKALEWLFHRYTINEHNRQDLIMAFLPYYNSNIFSRLIQTLKFKDTNDPFCFLKTVQKSGMHLQRLDLFYQALSNGSIMKYLTKFMNQVISAHSKNYNALATLFNFYSTVFCGAIEFANELTEPFITQMLPLLLKGLNSPIPDFTAASYVITARLLSKGQLTDKLLNTFVEKVSELSCSSLKLEATLLLVLIYQLQKQYENLPQEALINLAKTSWVVECLGYLHENGNCVYGFLKVLLQKAICGGVQKDEALCRKLVAELVEVIEFDGEFLRMFLCFLLNTVDETTIQNHQLNNWLCLVVKNLESKSSSTLDLAVSDLLKDKTTTPSKKAIAKLIFGKVSDSYATKFKILDDLYEEKGPVKAEMLKSIAGLIGKLKPSDQYLFSNVLCEKLGSEDPIVVESTLELINSADIADMHLIKMSFVELFKSDKLPKKEWQKSYILATKFLLKQEEFNWETFILIFPVLMFYNKKELFKLKFFNNTLFENFNKNKDDIVELLKHINTKTTKEIFEKIPLDPEANRINQYSSIIIMSHIIPDITCLNQTIFNIFGNLLKPNNDKSLLEKALGKIVSLKQCLQLIIMKLVDKNLDWATMDFISNNKYTLLVSQLSVLAFSNNGSKIESVFNKFLNHISSDMALKRNVSLNVCVSGIISEAIVINLMKFTQDKLVDETSDKITFQYLLALLNNPSKNIRIQAFDLAESLLKQSKNTFLRDLLKYKEEIIVDHQQMALTCHSLMGIKNSSVLADLLKATCSKDIPIYTKANIVKVLTHINSYEMCEKFCKHFLELFANKLQFNELETEIITNLIDRFDLKIMPQTTLTSSIWKFVNFVLKTNKIVTINSEKVYLPNILLNQLSKDIYGVLREDVLEKLLDIICEIAVLSEDPEAVSSANKIFKHMDLNAKLISNLLKNMAEVQSIRASSTKRRINVVPTADILDTMQWKKGICALEFIQGKKKIRNGHCLLPLLFDILKKCLDFEEQAAVEYPKQLTLSLILLVCTKLEDEEISEKDFNIELVIQCIRASQNPQTHYHALLALAHAAKFVPNEVLHHVMAVFTFMGSTLIRHDDAYSFEIISKIVDTIVPILVSGNQISKIVDVLRVFVGALLDVPEHRRIPLYSKLLNNINTKANFHLFLLLVLEAEVFQSAREKKKIEKGSTSQRIKIALNLCQEFSPEITLRACVLLSKYVNELPDEKDDVTMRTDKVLINLSNYNAKQFRHYKYIIITFLSNLLSSKIFVNKVSVLTNTENIQMEPLYKELIINVLAYIQRIQKICDKSATGPQSLYWKTVLYHSYDLLDSVNDLLTPHMFLLVINGLLAHSILTVKKRALELLNNKLQYNLNGFSINDTNELCILIKPIILIIEFIEQDNLQGDQETLIQTALLSLKLIVKTLGPEDPEKFVQILDFVASILNSGKAKDNVLASVILCLAELCIVLRGHGISSLNSFMPAFLRILKSQKHQETTSMLLLSVVTTINKLLDSFAAFLSPYLTKLICETSILMSKWNCLEDDPKSQALVTRLNGIKKKLSVAIPARILIPTIEECYNVLSAKKYYNALVALADIMEEQLGSLQFSDISPNMNELNKFFFKTLQFRCDSDVSLEIANLVEDKAVKTLTVFILKLSESTFRPFYLKLYDWAVRNNTKNPERLITFYHLSEYIGQSLKGLFVLFAGNILNNLAEILRTINSQKQYFEDQNKTLLLLKFVLKTLQVIFTYDNKKLMNRDRFELLMQPLVDLLENYNIDGNMAELVKRNEQLITPTIVQFSLAVADDALWKEMNYQILLKMRNPNPDIRLIALHCLTEVVAKLREDFLPLLPETIPFLAELLEDEDERVEKSCQKAIREMEKVLGEPLQKYF</sequence>
<dbReference type="GO" id="GO:0030515">
    <property type="term" value="F:snoRNA binding"/>
    <property type="evidence" value="ECO:0007669"/>
    <property type="project" value="TreeGrafter"/>
</dbReference>
<dbReference type="InterPro" id="IPR016024">
    <property type="entry name" value="ARM-type_fold"/>
</dbReference>
<gene>
    <name evidence="10" type="ORF">CEUTPL_LOCUS9445</name>
</gene>
<dbReference type="GO" id="GO:0000462">
    <property type="term" value="P:maturation of SSU-rRNA from tricistronic rRNA transcript (SSU-rRNA, 5.8S rRNA, LSU-rRNA)"/>
    <property type="evidence" value="ECO:0007669"/>
    <property type="project" value="TreeGrafter"/>
</dbReference>
<evidence type="ECO:0000256" key="5">
    <source>
        <dbReference type="ARBA" id="ARBA00023242"/>
    </source>
</evidence>
<keyword evidence="5 8" id="KW-0539">Nucleus</keyword>
<accession>A0A9N9MPH9</accession>
<evidence type="ECO:0000256" key="4">
    <source>
        <dbReference type="ARBA" id="ARBA00022552"/>
    </source>
</evidence>
<evidence type="ECO:0000256" key="2">
    <source>
        <dbReference type="ARBA" id="ARBA00010559"/>
    </source>
</evidence>
<dbReference type="EMBL" id="OU892281">
    <property type="protein sequence ID" value="CAG9768927.1"/>
    <property type="molecule type" value="Genomic_DNA"/>
</dbReference>
<dbReference type="GO" id="GO:0030686">
    <property type="term" value="C:90S preribosome"/>
    <property type="evidence" value="ECO:0007669"/>
    <property type="project" value="TreeGrafter"/>
</dbReference>
<keyword evidence="6 8" id="KW-0687">Ribonucleoprotein</keyword>
<dbReference type="Gene3D" id="1.25.10.10">
    <property type="entry name" value="Leucine-rich Repeat Variant"/>
    <property type="match status" value="1"/>
</dbReference>
<dbReference type="SUPFAM" id="SSF48371">
    <property type="entry name" value="ARM repeat"/>
    <property type="match status" value="1"/>
</dbReference>
<dbReference type="InterPro" id="IPR040191">
    <property type="entry name" value="UTP10"/>
</dbReference>
<feature type="domain" description="BP28 C-terminal" evidence="9">
    <location>
        <begin position="1678"/>
        <end position="1825"/>
    </location>
</feature>
<comment type="function">
    <text evidence="8">Involved in nucleolar processing of pre-18S ribosomal RNA.</text>
</comment>
<evidence type="ECO:0000256" key="6">
    <source>
        <dbReference type="ARBA" id="ARBA00023274"/>
    </source>
</evidence>
<keyword evidence="3 8" id="KW-0690">Ribosome biogenesis</keyword>
<dbReference type="Pfam" id="PF12397">
    <property type="entry name" value="U3snoRNP10"/>
    <property type="match status" value="1"/>
</dbReference>
<evidence type="ECO:0000259" key="9">
    <source>
        <dbReference type="SMART" id="SM01036"/>
    </source>
</evidence>
<dbReference type="InterPro" id="IPR022125">
    <property type="entry name" value="U3snoRNP10_N"/>
</dbReference>
<evidence type="ECO:0000313" key="10">
    <source>
        <dbReference type="EMBL" id="CAG9768927.1"/>
    </source>
</evidence>
<dbReference type="InterPro" id="IPR012954">
    <property type="entry name" value="BP28_C_dom"/>
</dbReference>
<evidence type="ECO:0000256" key="7">
    <source>
        <dbReference type="PROSITE-ProRule" id="PRU00103"/>
    </source>
</evidence>
<dbReference type="GO" id="GO:0034455">
    <property type="term" value="C:t-UTP complex"/>
    <property type="evidence" value="ECO:0007669"/>
    <property type="project" value="TreeGrafter"/>
</dbReference>
<dbReference type="PANTHER" id="PTHR13457:SF1">
    <property type="entry name" value="HEAT REPEAT-CONTAINING PROTEIN 1"/>
    <property type="match status" value="1"/>
</dbReference>
<dbReference type="InterPro" id="IPR021133">
    <property type="entry name" value="HEAT_type_2"/>
</dbReference>
<dbReference type="InterPro" id="IPR056473">
    <property type="entry name" value="HEAT_Utp10/HEAT1"/>
</dbReference>
<dbReference type="SMART" id="SM01036">
    <property type="entry name" value="BP28CT"/>
    <property type="match status" value="1"/>
</dbReference>
<dbReference type="GO" id="GO:0045943">
    <property type="term" value="P:positive regulation of transcription by RNA polymerase I"/>
    <property type="evidence" value="ECO:0007669"/>
    <property type="project" value="TreeGrafter"/>
</dbReference>
<evidence type="ECO:0000256" key="3">
    <source>
        <dbReference type="ARBA" id="ARBA00022517"/>
    </source>
</evidence>
<dbReference type="GO" id="GO:0032040">
    <property type="term" value="C:small-subunit processome"/>
    <property type="evidence" value="ECO:0007669"/>
    <property type="project" value="TreeGrafter"/>
</dbReference>
<comment type="subcellular location">
    <subcellularLocation>
        <location evidence="1 8">Nucleus</location>
        <location evidence="1 8">Nucleolus</location>
    </subcellularLocation>
</comment>
<feature type="repeat" description="HEAT" evidence="7">
    <location>
        <begin position="1923"/>
        <end position="1959"/>
    </location>
</feature>
<name>A0A9N9MPH9_9CUCU</name>
<evidence type="ECO:0000313" key="11">
    <source>
        <dbReference type="Proteomes" id="UP001152799"/>
    </source>
</evidence>
<comment type="similarity">
    <text evidence="2 8">Belongs to the HEATR1/UTP10 family.</text>
</comment>
<protein>
    <recommendedName>
        <fullName evidence="8">HEAT repeat-containing protein 1</fullName>
    </recommendedName>
</protein>
<dbReference type="PANTHER" id="PTHR13457">
    <property type="entry name" value="BAP28"/>
    <property type="match status" value="1"/>
</dbReference>
<dbReference type="Pfam" id="PF08146">
    <property type="entry name" value="BP28CT"/>
    <property type="match status" value="1"/>
</dbReference>
<evidence type="ECO:0000256" key="1">
    <source>
        <dbReference type="ARBA" id="ARBA00004604"/>
    </source>
</evidence>
<reference evidence="10" key="1">
    <citation type="submission" date="2022-01" db="EMBL/GenBank/DDBJ databases">
        <authorList>
            <person name="King R."/>
        </authorList>
    </citation>
    <scope>NUCLEOTIDE SEQUENCE</scope>
</reference>
<evidence type="ECO:0000256" key="8">
    <source>
        <dbReference type="RuleBase" id="RU367065"/>
    </source>
</evidence>
<dbReference type="OrthoDB" id="31183at2759"/>
<dbReference type="InterPro" id="IPR011989">
    <property type="entry name" value="ARM-like"/>
</dbReference>
<keyword evidence="11" id="KW-1185">Reference proteome</keyword>